<dbReference type="Gene3D" id="3.30.60.20">
    <property type="match status" value="1"/>
</dbReference>
<dbReference type="InterPro" id="IPR001965">
    <property type="entry name" value="Znf_PHD"/>
</dbReference>
<accession>A0AA88DGD4</accession>
<feature type="region of interest" description="Disordered" evidence="5">
    <location>
        <begin position="319"/>
        <end position="379"/>
    </location>
</feature>
<dbReference type="GO" id="GO:0008270">
    <property type="term" value="F:zinc ion binding"/>
    <property type="evidence" value="ECO:0007669"/>
    <property type="project" value="UniProtKB-KW"/>
</dbReference>
<feature type="compositionally biased region" description="Polar residues" evidence="5">
    <location>
        <begin position="362"/>
        <end position="379"/>
    </location>
</feature>
<comment type="caution">
    <text evidence="7">The sequence shown here is derived from an EMBL/GenBank/DDBJ whole genome shotgun (WGS) entry which is preliminary data.</text>
</comment>
<dbReference type="PANTHER" id="PTHR46288:SF17">
    <property type="entry name" value="CYSTEINE_HISTIDINE-RICH C1 DOMAIN PROTEIN"/>
    <property type="match status" value="1"/>
</dbReference>
<evidence type="ECO:0000256" key="3">
    <source>
        <dbReference type="ARBA" id="ARBA00022771"/>
    </source>
</evidence>
<evidence type="ECO:0000256" key="1">
    <source>
        <dbReference type="ARBA" id="ARBA00022723"/>
    </source>
</evidence>
<feature type="compositionally biased region" description="Basic and acidic residues" evidence="5">
    <location>
        <begin position="346"/>
        <end position="361"/>
    </location>
</feature>
<dbReference type="AlphaFoldDB" id="A0AA88DGD4"/>
<name>A0AA88DGD4_FICCA</name>
<reference evidence="7" key="1">
    <citation type="submission" date="2023-07" db="EMBL/GenBank/DDBJ databases">
        <title>draft genome sequence of fig (Ficus carica).</title>
        <authorList>
            <person name="Takahashi T."/>
            <person name="Nishimura K."/>
        </authorList>
    </citation>
    <scope>NUCLEOTIDE SEQUENCE</scope>
</reference>
<dbReference type="SMART" id="SM00249">
    <property type="entry name" value="PHD"/>
    <property type="match status" value="2"/>
</dbReference>
<keyword evidence="1" id="KW-0479">Metal-binding</keyword>
<evidence type="ECO:0000256" key="2">
    <source>
        <dbReference type="ARBA" id="ARBA00022737"/>
    </source>
</evidence>
<keyword evidence="3" id="KW-0863">Zinc-finger</keyword>
<feature type="region of interest" description="Disordered" evidence="5">
    <location>
        <begin position="274"/>
        <end position="297"/>
    </location>
</feature>
<dbReference type="InterPro" id="IPR004146">
    <property type="entry name" value="DC1"/>
</dbReference>
<dbReference type="Pfam" id="PF03107">
    <property type="entry name" value="C1_2"/>
    <property type="match status" value="3"/>
</dbReference>
<dbReference type="Proteomes" id="UP001187192">
    <property type="component" value="Unassembled WGS sequence"/>
</dbReference>
<dbReference type="InterPro" id="IPR046349">
    <property type="entry name" value="C1-like_sf"/>
</dbReference>
<dbReference type="SUPFAM" id="SSF57889">
    <property type="entry name" value="Cysteine-rich domain"/>
    <property type="match status" value="2"/>
</dbReference>
<protein>
    <recommendedName>
        <fullName evidence="6">Zinc finger PHD-type domain-containing protein</fullName>
    </recommendedName>
</protein>
<evidence type="ECO:0000256" key="4">
    <source>
        <dbReference type="ARBA" id="ARBA00022833"/>
    </source>
</evidence>
<proteinExistence type="predicted"/>
<evidence type="ECO:0000313" key="7">
    <source>
        <dbReference type="EMBL" id="GMN55871.1"/>
    </source>
</evidence>
<evidence type="ECO:0000256" key="5">
    <source>
        <dbReference type="SAM" id="MobiDB-lite"/>
    </source>
</evidence>
<keyword evidence="2" id="KW-0677">Repeat</keyword>
<feature type="compositionally biased region" description="Polar residues" evidence="5">
    <location>
        <begin position="285"/>
        <end position="297"/>
    </location>
</feature>
<evidence type="ECO:0000259" key="6">
    <source>
        <dbReference type="SMART" id="SM00249"/>
    </source>
</evidence>
<gene>
    <name evidence="7" type="ORF">TIFTF001_024994</name>
</gene>
<keyword evidence="4" id="KW-0862">Zinc</keyword>
<feature type="domain" description="Zinc finger PHD-type" evidence="6">
    <location>
        <begin position="34"/>
        <end position="81"/>
    </location>
</feature>
<keyword evidence="8" id="KW-1185">Reference proteome</keyword>
<dbReference type="PANTHER" id="PTHR46288">
    <property type="entry name" value="PHORBOL-ESTER/DAG-TYPE DOMAIN-CONTAINING PROTEIN"/>
    <property type="match status" value="1"/>
</dbReference>
<organism evidence="7 8">
    <name type="scientific">Ficus carica</name>
    <name type="common">Common fig</name>
    <dbReference type="NCBI Taxonomy" id="3494"/>
    <lineage>
        <taxon>Eukaryota</taxon>
        <taxon>Viridiplantae</taxon>
        <taxon>Streptophyta</taxon>
        <taxon>Embryophyta</taxon>
        <taxon>Tracheophyta</taxon>
        <taxon>Spermatophyta</taxon>
        <taxon>Magnoliopsida</taxon>
        <taxon>eudicotyledons</taxon>
        <taxon>Gunneridae</taxon>
        <taxon>Pentapetalae</taxon>
        <taxon>rosids</taxon>
        <taxon>fabids</taxon>
        <taxon>Rosales</taxon>
        <taxon>Moraceae</taxon>
        <taxon>Ficeae</taxon>
        <taxon>Ficus</taxon>
    </lineage>
</organism>
<sequence length="454" mass="50858">MDRTKAPERKLSICHLSHDHPLRHTNSPPKESSLCSACNLNISSGNNKDYYSCKTCPFFLHNACHNMPRMTQHPARPTHHLTLQVSPSPSVETLTCDACGDHINGFYYSCSECSLCCYHVLCSSLPLSVSVSSHTHELKLTFSPPYNFSCDICRKPSYNGWLYRCQICEFDTHLFCAIYNRRPQSFPTGLNGESKNRASVDYGSEFDEVMQLLATQALLCHREESFHGKELLVQKDSISGWDFRLNSPKENTNSTSTQFIVGPLDQTEANIGFSSPNPGKPFLHQSPQTTPFSDDMSTIPSYQFSDAYFSIDLAKSYSSNDPMNKARTEANDDQCTKGMSSGPEVEGSRTDSHKNAEKPDSKPSNFGQDQKQQSYGTNKGSGFVYSLSMGREEMQMKEAFLVRSDTLAKEELGQLMGKKSKANETKGRSAIPNQNSRSNTVWHVKVLVKIILFY</sequence>
<evidence type="ECO:0000313" key="8">
    <source>
        <dbReference type="Proteomes" id="UP001187192"/>
    </source>
</evidence>
<dbReference type="EMBL" id="BTGU01000060">
    <property type="protein sequence ID" value="GMN55871.1"/>
    <property type="molecule type" value="Genomic_DNA"/>
</dbReference>
<feature type="domain" description="Zinc finger PHD-type" evidence="6">
    <location>
        <begin position="95"/>
        <end position="154"/>
    </location>
</feature>